<dbReference type="InterPro" id="IPR011006">
    <property type="entry name" value="CheY-like_superfamily"/>
</dbReference>
<dbReference type="CDD" id="cd17536">
    <property type="entry name" value="REC_YesN-like"/>
    <property type="match status" value="1"/>
</dbReference>
<dbReference type="InterPro" id="IPR003594">
    <property type="entry name" value="HATPase_dom"/>
</dbReference>
<dbReference type="InterPro" id="IPR036890">
    <property type="entry name" value="HATPase_C_sf"/>
</dbReference>
<feature type="domain" description="Histidine kinase" evidence="7">
    <location>
        <begin position="162"/>
        <end position="391"/>
    </location>
</feature>
<dbReference type="SMART" id="SM00448">
    <property type="entry name" value="REC"/>
    <property type="match status" value="1"/>
</dbReference>
<feature type="coiled-coil region" evidence="6">
    <location>
        <begin position="126"/>
        <end position="153"/>
    </location>
</feature>
<dbReference type="Gene3D" id="3.30.565.10">
    <property type="entry name" value="Histidine kinase-like ATPase, C-terminal domain"/>
    <property type="match status" value="1"/>
</dbReference>
<dbReference type="PROSITE" id="PS50110">
    <property type="entry name" value="RESPONSE_REGULATORY"/>
    <property type="match status" value="1"/>
</dbReference>
<dbReference type="PANTHER" id="PTHR43047">
    <property type="entry name" value="TWO-COMPONENT HISTIDINE PROTEIN KINASE"/>
    <property type="match status" value="1"/>
</dbReference>
<dbReference type="InterPro" id="IPR001789">
    <property type="entry name" value="Sig_transdc_resp-reg_receiver"/>
</dbReference>
<gene>
    <name evidence="9" type="ORF">NJU99_05970</name>
</gene>
<dbReference type="Pfam" id="PF00072">
    <property type="entry name" value="Response_reg"/>
    <property type="match status" value="1"/>
</dbReference>
<dbReference type="InterPro" id="IPR005467">
    <property type="entry name" value="His_kinase_dom"/>
</dbReference>
<dbReference type="Pfam" id="PF02518">
    <property type="entry name" value="HATPase_c"/>
    <property type="match status" value="1"/>
</dbReference>
<dbReference type="Gene3D" id="3.40.50.2300">
    <property type="match status" value="1"/>
</dbReference>
<evidence type="ECO:0000259" key="8">
    <source>
        <dbReference type="PROSITE" id="PS50110"/>
    </source>
</evidence>
<reference evidence="9" key="1">
    <citation type="submission" date="2022-07" db="EMBL/GenBank/DDBJ databases">
        <title>Arcobacter roscoffensis sp. nov., a marine bacterium isolated from coastal seawater collected from Roscoff, France.</title>
        <authorList>
            <person name="Pascual J."/>
            <person name="Lepeaux C."/>
            <person name="Methner A."/>
            <person name="Overmann J."/>
        </authorList>
    </citation>
    <scope>NUCLEOTIDE SEQUENCE</scope>
    <source>
        <strain evidence="9">ARW1-2F2</strain>
    </source>
</reference>
<sequence length="391" mass="44124">MKAKTLEDILILYVEDDEFIRNELIYFLEKKFKNIKVASNGEEGLELFEKYQPDIVITDIKMPKMSGIELSKYIRQKNSDTIIIVSSAHSETSLLDEAIEFGIDTFLIKPISLAQLYCTVQIAIEKIILKKQNEDTQNKLDETKKLLIEADKMAMIGNLVAGATHEISSPLGVGITSISHLTDISEKLKADYENEIMTQDNFESYLNSAIDLSKMTYINLQKASDLIKSFKTIAVDQALDDKKEFDLQSYLNEVIFSLNYVLKKVKVSVNIKASEKIQLNSYPGVFSQIFTNLINNSINHGFENLEEGNINITLSKNDNEIKIIYHDNGNGIDKEKLPNIFDKFYTTKKGKGGTGLGLNIIKDLVENRLNGSITCESSKKEGTSFEIILKK</sequence>
<dbReference type="EC" id="2.7.13.3" evidence="2"/>
<dbReference type="SMART" id="SM00387">
    <property type="entry name" value="HATPase_c"/>
    <property type="match status" value="1"/>
</dbReference>
<dbReference type="Proteomes" id="UP001060012">
    <property type="component" value="Chromosome"/>
</dbReference>
<proteinExistence type="predicted"/>
<evidence type="ECO:0000256" key="4">
    <source>
        <dbReference type="ARBA" id="ARBA00022777"/>
    </source>
</evidence>
<evidence type="ECO:0000256" key="3">
    <source>
        <dbReference type="ARBA" id="ARBA00022679"/>
    </source>
</evidence>
<evidence type="ECO:0000256" key="1">
    <source>
        <dbReference type="ARBA" id="ARBA00000085"/>
    </source>
</evidence>
<comment type="catalytic activity">
    <reaction evidence="1">
        <text>ATP + protein L-histidine = ADP + protein N-phospho-L-histidine.</text>
        <dbReference type="EC" id="2.7.13.3"/>
    </reaction>
</comment>
<dbReference type="Gene3D" id="1.10.287.130">
    <property type="match status" value="1"/>
</dbReference>
<dbReference type="InterPro" id="IPR004358">
    <property type="entry name" value="Sig_transdc_His_kin-like_C"/>
</dbReference>
<dbReference type="PRINTS" id="PR00344">
    <property type="entry name" value="BCTRLSENSOR"/>
</dbReference>
<dbReference type="PROSITE" id="PS50109">
    <property type="entry name" value="HIS_KIN"/>
    <property type="match status" value="1"/>
</dbReference>
<evidence type="ECO:0000259" key="7">
    <source>
        <dbReference type="PROSITE" id="PS50109"/>
    </source>
</evidence>
<keyword evidence="3" id="KW-0808">Transferase</keyword>
<keyword evidence="10" id="KW-1185">Reference proteome</keyword>
<feature type="domain" description="Response regulatory" evidence="8">
    <location>
        <begin position="10"/>
        <end position="124"/>
    </location>
</feature>
<dbReference type="SUPFAM" id="SSF52172">
    <property type="entry name" value="CheY-like"/>
    <property type="match status" value="1"/>
</dbReference>
<dbReference type="SUPFAM" id="SSF55874">
    <property type="entry name" value="ATPase domain of HSP90 chaperone/DNA topoisomerase II/histidine kinase"/>
    <property type="match status" value="1"/>
</dbReference>
<evidence type="ECO:0000256" key="5">
    <source>
        <dbReference type="PROSITE-ProRule" id="PRU00169"/>
    </source>
</evidence>
<dbReference type="PANTHER" id="PTHR43047:SF72">
    <property type="entry name" value="OSMOSENSING HISTIDINE PROTEIN KINASE SLN1"/>
    <property type="match status" value="1"/>
</dbReference>
<protein>
    <recommendedName>
        <fullName evidence="2">histidine kinase</fullName>
        <ecNumber evidence="2">2.7.13.3</ecNumber>
    </recommendedName>
</protein>
<dbReference type="EMBL" id="CP100595">
    <property type="protein sequence ID" value="UTJ07640.1"/>
    <property type="molecule type" value="Genomic_DNA"/>
</dbReference>
<keyword evidence="4" id="KW-0418">Kinase</keyword>
<keyword evidence="6" id="KW-0175">Coiled coil</keyword>
<feature type="modified residue" description="4-aspartylphosphate" evidence="5">
    <location>
        <position position="59"/>
    </location>
</feature>
<name>A0ABY5EA89_9BACT</name>
<evidence type="ECO:0000313" key="9">
    <source>
        <dbReference type="EMBL" id="UTJ07640.1"/>
    </source>
</evidence>
<dbReference type="RefSeq" id="WP_254577814.1">
    <property type="nucleotide sequence ID" value="NZ_CP100595.1"/>
</dbReference>
<evidence type="ECO:0000256" key="6">
    <source>
        <dbReference type="SAM" id="Coils"/>
    </source>
</evidence>
<accession>A0ABY5EA89</accession>
<keyword evidence="5" id="KW-0597">Phosphoprotein</keyword>
<evidence type="ECO:0000313" key="10">
    <source>
        <dbReference type="Proteomes" id="UP001060012"/>
    </source>
</evidence>
<organism evidence="9 10">
    <name type="scientific">Arcobacter roscoffensis</name>
    <dbReference type="NCBI Taxonomy" id="2961520"/>
    <lineage>
        <taxon>Bacteria</taxon>
        <taxon>Pseudomonadati</taxon>
        <taxon>Campylobacterota</taxon>
        <taxon>Epsilonproteobacteria</taxon>
        <taxon>Campylobacterales</taxon>
        <taxon>Arcobacteraceae</taxon>
        <taxon>Arcobacter</taxon>
    </lineage>
</organism>
<evidence type="ECO:0000256" key="2">
    <source>
        <dbReference type="ARBA" id="ARBA00012438"/>
    </source>
</evidence>